<proteinExistence type="inferred from homology"/>
<comment type="function">
    <text evidence="1">May have a potential role in hypercalcemia of malignancy.</text>
</comment>
<accession>A0A673UX17</accession>
<dbReference type="InterPro" id="IPR019034">
    <property type="entry name" value="UPF0390"/>
</dbReference>
<dbReference type="Ensembl" id="ENSSSUT00005033265.1">
    <property type="protein sequence ID" value="ENSSSUP00005029149.1"/>
    <property type="gene ID" value="ENSSSUG00005018830.1"/>
</dbReference>
<evidence type="ECO:0000313" key="3">
    <source>
        <dbReference type="Ensembl" id="ENSSSUP00005029149.1"/>
    </source>
</evidence>
<protein>
    <submittedName>
        <fullName evidence="3">Uncharacterized protein</fullName>
    </submittedName>
</protein>
<dbReference type="PANTHER" id="PTHR16967:SF1">
    <property type="entry name" value="LEYDIG CELL TUMOR 10 KDA PROTEIN HOMOLOG"/>
    <property type="match status" value="1"/>
</dbReference>
<evidence type="ECO:0000313" key="4">
    <source>
        <dbReference type="Proteomes" id="UP000472268"/>
    </source>
</evidence>
<reference evidence="3" key="2">
    <citation type="submission" date="2025-08" db="UniProtKB">
        <authorList>
            <consortium name="Ensembl"/>
        </authorList>
    </citation>
    <scope>IDENTIFICATION</scope>
</reference>
<evidence type="ECO:0000256" key="1">
    <source>
        <dbReference type="ARBA" id="ARBA00003358"/>
    </source>
</evidence>
<evidence type="ECO:0000256" key="2">
    <source>
        <dbReference type="ARBA" id="ARBA00006802"/>
    </source>
</evidence>
<dbReference type="Proteomes" id="UP000472268">
    <property type="component" value="Chromosome 12"/>
</dbReference>
<sequence>MSTSRGLEAEVQRREQDFFCSLGEIAHLVFCELLDLEVGIRKKIEHDVVMKASSGLPKKLALLQAPARKETASSSATRTPS</sequence>
<dbReference type="PANTHER" id="PTHR16967">
    <property type="entry name" value="LEYDIG CELL TUMOR 10 KDA PROTEIN HOMOLOG"/>
    <property type="match status" value="1"/>
</dbReference>
<name>A0A673UX17_SURSU</name>
<comment type="similarity">
    <text evidence="2">Belongs to the UPF0390 family.</text>
</comment>
<reference evidence="3 4" key="1">
    <citation type="submission" date="2019-05" db="EMBL/GenBank/DDBJ databases">
        <title>A Chromosome-scale Meerkat (S. suricatta) Genome Assembly.</title>
        <authorList>
            <person name="Dudchenko O."/>
            <person name="Lieberman Aiden E."/>
            <person name="Tung J."/>
            <person name="Barreiro L.B."/>
            <person name="Clutton-Brock T.H."/>
        </authorList>
    </citation>
    <scope>NUCLEOTIDE SEQUENCE [LARGE SCALE GENOMIC DNA]</scope>
</reference>
<organism evidence="3 4">
    <name type="scientific">Suricata suricatta</name>
    <name type="common">Meerkat</name>
    <dbReference type="NCBI Taxonomy" id="37032"/>
    <lineage>
        <taxon>Eukaryota</taxon>
        <taxon>Metazoa</taxon>
        <taxon>Chordata</taxon>
        <taxon>Craniata</taxon>
        <taxon>Vertebrata</taxon>
        <taxon>Euteleostomi</taxon>
        <taxon>Mammalia</taxon>
        <taxon>Eutheria</taxon>
        <taxon>Laurasiatheria</taxon>
        <taxon>Carnivora</taxon>
        <taxon>Feliformia</taxon>
        <taxon>Herpestidae</taxon>
        <taxon>Suricata</taxon>
    </lineage>
</organism>
<dbReference type="Pfam" id="PF09495">
    <property type="entry name" value="DUF2462"/>
    <property type="match status" value="1"/>
</dbReference>
<reference evidence="3" key="3">
    <citation type="submission" date="2025-09" db="UniProtKB">
        <authorList>
            <consortium name="Ensembl"/>
        </authorList>
    </citation>
    <scope>IDENTIFICATION</scope>
</reference>
<dbReference type="AlphaFoldDB" id="A0A673UX17"/>
<keyword evidence="4" id="KW-1185">Reference proteome</keyword>